<dbReference type="SMART" id="SM00312">
    <property type="entry name" value="PX"/>
    <property type="match status" value="1"/>
</dbReference>
<feature type="compositionally biased region" description="Polar residues" evidence="2">
    <location>
        <begin position="1352"/>
        <end position="1367"/>
    </location>
</feature>
<dbReference type="InterPro" id="IPR003114">
    <property type="entry name" value="Phox_assoc"/>
</dbReference>
<dbReference type="Pfam" id="PF00787">
    <property type="entry name" value="PX"/>
    <property type="match status" value="1"/>
</dbReference>
<name>A0AAD5U8T4_9FUNG</name>
<proteinExistence type="inferred from homology"/>
<comment type="similarity">
    <text evidence="1">Belongs to the sorting nexin family.</text>
</comment>
<dbReference type="InterPro" id="IPR036305">
    <property type="entry name" value="RGS_sf"/>
</dbReference>
<dbReference type="EMBL" id="JADGJW010000082">
    <property type="protein sequence ID" value="KAJ3224756.1"/>
    <property type="molecule type" value="Genomic_DNA"/>
</dbReference>
<evidence type="ECO:0000313" key="6">
    <source>
        <dbReference type="Proteomes" id="UP001211065"/>
    </source>
</evidence>
<dbReference type="Pfam" id="PF08628">
    <property type="entry name" value="Nexin_C"/>
    <property type="match status" value="1"/>
</dbReference>
<keyword evidence="6" id="KW-1185">Reference proteome</keyword>
<dbReference type="SUPFAM" id="SSF64268">
    <property type="entry name" value="PX domain"/>
    <property type="match status" value="1"/>
</dbReference>
<feature type="compositionally biased region" description="Low complexity" evidence="2">
    <location>
        <begin position="598"/>
        <end position="614"/>
    </location>
</feature>
<sequence length="1908" mass="218054">MIEDKKQLSNAEKILQLNNNDLAAVQTKVTALIKLDRYKDAIDFIHSLQQELQFKFYFETSYCLYKLNNLEGALLILNKVNDHDHNLTVLNLKAQIYYKKEDYIKCSQVYNQLLDTTPKDDDHLRELEANCNACFFNLVLNDINTLEAALVKEEETYEIQFNLGLVRSAQGKFDEAERLLLAAQTRCREELTDEEYSEDEIKKELAIIVAQLAFCYQMKGKYSEALEIYEGILNSKQSDLAVSAVASNNMMAIKNDSELFDSLKKHRHILTSDVEAKLTKQQKKLIAINGAILAMKMGKNNAKDLAKNLASTYPENEIPPLILAGLSYKQKKIEKCNEELKSFLESNPKSLSITLALAQFQIQQNNLKKALRMVEDYFDLVTEDLKFKPGLISLLVWLNVQSGNLENAVKVLEEATEYWKQSCTEYSSNKAKDAAKDFELLVKKDPKNLTNVAHLVLCYIKYDFSLAEKYSNYLDEALKEKEQEDDLMNIEENTDLENLDFDFLESGVGLFKKKLAGLDSSKSVTKVNKKRKRKILLPKNYDPNVKPDPERWIPKRDRTNVKKQKGKKNQDQRIGGPQGVNMAGGGIGGTGSIGNLKSNSNSPTSIPPSVEKSVSLSSSPNSGVGFLFFYGILKQVLPKSKRKTLSKTIDVNKLIGQNVVLKSLPFKQQKYWDRRVKERTPLKLKNVSPKKFQLVIDEMLKFIIRDFLNSWYPSVSQEPIFIYTVENFIRNIVKVTIERLERIDTKKFVLEKIGSIILKHMTEYRKAERSLRGTNLQRTLSDSVEMDLEFSKSYLNGQLHQAITSSPTHTLQSELVYLRKISEKYLINLGPPRELKSKLVLTLLREILACKVFQPVIDMLSDPDFWNQTILLLTKNITISEGSISENQANIVSPGNNIENFVDYTFTTSETTIDDIMRRIKGCNDLFDGLQLQFSIEVEITRKRKEILNFNNDDIVNEVKVSDLKHLISQLETARQKINKRLRLLGGSGKNTTLSVEVFNEKEPLEVILKDHVFVSYFTDFLESENHSHLLQLWLNIEILKFGGDSSPNAENDFLNSGGVSIQCTMQEFFVFINNVLNNSSSDGQFSISQVLRLKLDAIYLEVQQQVNENSQITKTKEASFTFLSPEYSSLILELQREIVGLMESDYQKFRLSATFLKFSQERQFRKVWENNELPNFTSGGEQFFGDCEKSGNEAELDDSIIKKTKGKFMDVIKKRKSVQKLAVPKPAKTSVESNLPLIAKEDVIIAVEEVKSNEVTSLPTKEVFSEEKHFSIFKKKKHKMSGESKSTSNIILSDRDSASESVSGSEYLEAKDKKNSTSSFKKKSGLFNVSNSKEKNSPTKSEKEFIKLSGIPTNSTLDSKNVSQNLKKTECREQELKINTNNVVNSTDDENSSPTKNSPKGRLNSALGLEEKTPSTDGYNSSPNNLKQPPLYLTSNLSNLVIGGEIEDLLPACIPIPQKILQKNEEILNIKKEMLENDNQLKSLTSPSGNPTISSVANVSDTKFRQLQLMAVGLKIELDLKLKMKRELEIFVLENLISSSITISIPEYEISHDEKKEFAVYSIEVQQQTEDNVQFGWFIFRRYSEFFDLHQQLKNRFGFLMQQFELPSKNYLHNLKQKKYFLENRKISLEKYLKKLVKVPEILNSTEFKSFISSQEILRALEILRKDLTGVDVEKKKGLWKNIVENFDESVDGFLTKFRNVSPTYTPLIPNQLSSRDFWNKKNFGGILDISTESNAFSSTSTPTTQQDLLEIGDVSSTDIIVDLFQEIFELKEKNNWLRRNAVVLLIQQLFGGTVDRKINEQLKWLFGEENMLYLLENVKESLWPQGKFKEDVIVRSAKEKMECRAKAQNSFVTNLIETVGGVVGKQNAKKGALRLFCVFQNRRLNQHLLYTIADEFFNTFLYEDKK</sequence>
<dbReference type="PROSITE" id="PS51207">
    <property type="entry name" value="PXA"/>
    <property type="match status" value="1"/>
</dbReference>
<dbReference type="PANTHER" id="PTHR22775">
    <property type="entry name" value="SORTING NEXIN"/>
    <property type="match status" value="1"/>
</dbReference>
<dbReference type="GO" id="GO:0048500">
    <property type="term" value="C:signal recognition particle"/>
    <property type="evidence" value="ECO:0007669"/>
    <property type="project" value="InterPro"/>
</dbReference>
<dbReference type="SMART" id="SM00313">
    <property type="entry name" value="PXA"/>
    <property type="match status" value="1"/>
</dbReference>
<feature type="compositionally biased region" description="Polar residues" evidence="2">
    <location>
        <begin position="1378"/>
        <end position="1399"/>
    </location>
</feature>
<comment type="caution">
    <text evidence="5">The sequence shown here is derived from an EMBL/GenBank/DDBJ whole genome shotgun (WGS) entry which is preliminary data.</text>
</comment>
<feature type="region of interest" description="Disordered" evidence="2">
    <location>
        <begin position="1303"/>
        <end position="1428"/>
    </location>
</feature>
<feature type="compositionally biased region" description="Gly residues" evidence="2">
    <location>
        <begin position="576"/>
        <end position="592"/>
    </location>
</feature>
<evidence type="ECO:0000259" key="4">
    <source>
        <dbReference type="PROSITE" id="PS51207"/>
    </source>
</evidence>
<evidence type="ECO:0000256" key="2">
    <source>
        <dbReference type="SAM" id="MobiDB-lite"/>
    </source>
</evidence>
<gene>
    <name evidence="5" type="primary">MDM1</name>
    <name evidence="5" type="ORF">HK099_007941</name>
</gene>
<dbReference type="SMART" id="SM00028">
    <property type="entry name" value="TPR"/>
    <property type="match status" value="3"/>
</dbReference>
<dbReference type="GO" id="GO:0035091">
    <property type="term" value="F:phosphatidylinositol binding"/>
    <property type="evidence" value="ECO:0007669"/>
    <property type="project" value="InterPro"/>
</dbReference>
<dbReference type="InterPro" id="IPR013937">
    <property type="entry name" value="Sorting_nexin_C"/>
</dbReference>
<dbReference type="Gene3D" id="1.10.167.10">
    <property type="entry name" value="Regulator of G-protein Signalling 4, domain 2"/>
    <property type="match status" value="1"/>
</dbReference>
<dbReference type="Pfam" id="PF08492">
    <property type="entry name" value="SRP72"/>
    <property type="match status" value="1"/>
</dbReference>
<dbReference type="InterPro" id="IPR036871">
    <property type="entry name" value="PX_dom_sf"/>
</dbReference>
<dbReference type="Gene3D" id="1.25.40.10">
    <property type="entry name" value="Tetratricopeptide repeat domain"/>
    <property type="match status" value="3"/>
</dbReference>
<dbReference type="Proteomes" id="UP001211065">
    <property type="component" value="Unassembled WGS sequence"/>
</dbReference>
<dbReference type="GO" id="GO:0008312">
    <property type="term" value="F:7S RNA binding"/>
    <property type="evidence" value="ECO:0007669"/>
    <property type="project" value="InterPro"/>
</dbReference>
<dbReference type="InterPro" id="IPR019734">
    <property type="entry name" value="TPR_rpt"/>
</dbReference>
<feature type="compositionally biased region" description="Basic and acidic residues" evidence="2">
    <location>
        <begin position="1333"/>
        <end position="1347"/>
    </location>
</feature>
<dbReference type="InterPro" id="IPR031545">
    <property type="entry name" value="SRP72_TPR-like"/>
</dbReference>
<organism evidence="5 6">
    <name type="scientific">Clydaea vesicula</name>
    <dbReference type="NCBI Taxonomy" id="447962"/>
    <lineage>
        <taxon>Eukaryota</taxon>
        <taxon>Fungi</taxon>
        <taxon>Fungi incertae sedis</taxon>
        <taxon>Chytridiomycota</taxon>
        <taxon>Chytridiomycota incertae sedis</taxon>
        <taxon>Chytridiomycetes</taxon>
        <taxon>Lobulomycetales</taxon>
        <taxon>Lobulomycetaceae</taxon>
        <taxon>Clydaea</taxon>
    </lineage>
</organism>
<feature type="region of interest" description="Disordered" evidence="2">
    <location>
        <begin position="536"/>
        <end position="614"/>
    </location>
</feature>
<evidence type="ECO:0000259" key="3">
    <source>
        <dbReference type="PROSITE" id="PS50195"/>
    </source>
</evidence>
<protein>
    <submittedName>
        <fullName evidence="5">Intermediate filament protein</fullName>
    </submittedName>
</protein>
<dbReference type="GO" id="GO:0006614">
    <property type="term" value="P:SRP-dependent cotranslational protein targeting to membrane"/>
    <property type="evidence" value="ECO:0007669"/>
    <property type="project" value="InterPro"/>
</dbReference>
<dbReference type="SUPFAM" id="SSF48097">
    <property type="entry name" value="Regulator of G-protein signaling, RGS"/>
    <property type="match status" value="1"/>
</dbReference>
<reference evidence="5" key="1">
    <citation type="submission" date="2020-05" db="EMBL/GenBank/DDBJ databases">
        <title>Phylogenomic resolution of chytrid fungi.</title>
        <authorList>
            <person name="Stajich J.E."/>
            <person name="Amses K."/>
            <person name="Simmons R."/>
            <person name="Seto K."/>
            <person name="Myers J."/>
            <person name="Bonds A."/>
            <person name="Quandt C.A."/>
            <person name="Barry K."/>
            <person name="Liu P."/>
            <person name="Grigoriev I."/>
            <person name="Longcore J.E."/>
            <person name="James T.Y."/>
        </authorList>
    </citation>
    <scope>NUCLEOTIDE SEQUENCE</scope>
    <source>
        <strain evidence="5">JEL0476</strain>
    </source>
</reference>
<dbReference type="InterPro" id="IPR011990">
    <property type="entry name" value="TPR-like_helical_dom_sf"/>
</dbReference>
<dbReference type="Gene3D" id="3.30.1520.10">
    <property type="entry name" value="Phox-like domain"/>
    <property type="match status" value="1"/>
</dbReference>
<dbReference type="Pfam" id="PF02194">
    <property type="entry name" value="PXA"/>
    <property type="match status" value="1"/>
</dbReference>
<dbReference type="InterPro" id="IPR044926">
    <property type="entry name" value="RGS_subdomain_2"/>
</dbReference>
<feature type="compositionally biased region" description="Basic and acidic residues" evidence="2">
    <location>
        <begin position="545"/>
        <end position="560"/>
    </location>
</feature>
<dbReference type="InterPro" id="IPR001683">
    <property type="entry name" value="PX_dom"/>
</dbReference>
<dbReference type="SUPFAM" id="SSF48452">
    <property type="entry name" value="TPR-like"/>
    <property type="match status" value="1"/>
</dbReference>
<accession>A0AAD5U8T4</accession>
<feature type="domain" description="PX" evidence="3">
    <location>
        <begin position="1540"/>
        <end position="1660"/>
    </location>
</feature>
<feature type="domain" description="PXA" evidence="4">
    <location>
        <begin position="689"/>
        <end position="877"/>
    </location>
</feature>
<evidence type="ECO:0000313" key="5">
    <source>
        <dbReference type="EMBL" id="KAJ3224756.1"/>
    </source>
</evidence>
<evidence type="ECO:0000256" key="1">
    <source>
        <dbReference type="ARBA" id="ARBA00010883"/>
    </source>
</evidence>
<dbReference type="PANTHER" id="PTHR22775:SF3">
    <property type="entry name" value="SORTING NEXIN-13"/>
    <property type="match status" value="1"/>
</dbReference>
<feature type="compositionally biased region" description="Basic and acidic residues" evidence="2">
    <location>
        <begin position="1368"/>
        <end position="1377"/>
    </location>
</feature>
<feature type="compositionally biased region" description="Polar residues" evidence="2">
    <location>
        <begin position="1416"/>
        <end position="1428"/>
    </location>
</feature>
<dbReference type="Pfam" id="PF17004">
    <property type="entry name" value="SRP_TPR_like"/>
    <property type="match status" value="1"/>
</dbReference>
<dbReference type="PROSITE" id="PS50195">
    <property type="entry name" value="PX"/>
    <property type="match status" value="1"/>
</dbReference>
<dbReference type="InterPro" id="IPR013699">
    <property type="entry name" value="Signal_recog_part_SRP72_RNA-bd"/>
</dbReference>